<protein>
    <recommendedName>
        <fullName evidence="3">SCP domain-containing protein</fullName>
    </recommendedName>
</protein>
<accession>A0AAD8T8U9</accession>
<keyword evidence="2" id="KW-0611">Plant defense</keyword>
<evidence type="ECO:0000256" key="2">
    <source>
        <dbReference type="ARBA" id="ARBA00023265"/>
    </source>
</evidence>
<organism evidence="4 5">
    <name type="scientific">Lolium multiflorum</name>
    <name type="common">Italian ryegrass</name>
    <name type="synonym">Lolium perenne subsp. multiflorum</name>
    <dbReference type="NCBI Taxonomy" id="4521"/>
    <lineage>
        <taxon>Eukaryota</taxon>
        <taxon>Viridiplantae</taxon>
        <taxon>Streptophyta</taxon>
        <taxon>Embryophyta</taxon>
        <taxon>Tracheophyta</taxon>
        <taxon>Spermatophyta</taxon>
        <taxon>Magnoliopsida</taxon>
        <taxon>Liliopsida</taxon>
        <taxon>Poales</taxon>
        <taxon>Poaceae</taxon>
        <taxon>BOP clade</taxon>
        <taxon>Pooideae</taxon>
        <taxon>Poodae</taxon>
        <taxon>Poeae</taxon>
        <taxon>Poeae Chloroplast Group 2 (Poeae type)</taxon>
        <taxon>Loliodinae</taxon>
        <taxon>Loliinae</taxon>
        <taxon>Lolium</taxon>
    </lineage>
</organism>
<dbReference type="Gene3D" id="3.40.33.10">
    <property type="entry name" value="CAP"/>
    <property type="match status" value="1"/>
</dbReference>
<dbReference type="Pfam" id="PF00188">
    <property type="entry name" value="CAP"/>
    <property type="match status" value="1"/>
</dbReference>
<dbReference type="PRINTS" id="PR00838">
    <property type="entry name" value="V5ALLERGEN"/>
</dbReference>
<dbReference type="PRINTS" id="PR00837">
    <property type="entry name" value="V5TPXLIKE"/>
</dbReference>
<keyword evidence="2" id="KW-0568">Pathogenesis-related protein</keyword>
<dbReference type="PROSITE" id="PS01010">
    <property type="entry name" value="CRISP_2"/>
    <property type="match status" value="1"/>
</dbReference>
<proteinExistence type="predicted"/>
<evidence type="ECO:0000313" key="4">
    <source>
        <dbReference type="EMBL" id="KAK1678010.1"/>
    </source>
</evidence>
<dbReference type="FunFam" id="3.40.33.10:FF:000004">
    <property type="entry name" value="CAP, cysteine-rich secretory protein, antigen 5"/>
    <property type="match status" value="1"/>
</dbReference>
<sequence length="219" mass="24246">MTRKDNRLYTTNGSRLRYKMSTISRNNAKKALDRCQAEMAAPLTYGSMLLLCLGVLRLTHAAHNSSHDHFLKPHNGARSEVGVRKLSWNGTLAAYARRHAERRRLDGCKMAHSRGPYGENVFWGSAGRRWTAADAVEAWVDERSDYDCARNACKRKRACGHYTQVVWARTKRLGCASATCDDGGGTFVVCSYDPPGNVRGEAPYRGCGNDQGIAAVYAV</sequence>
<dbReference type="SMART" id="SM00198">
    <property type="entry name" value="SCP"/>
    <property type="match status" value="1"/>
</dbReference>
<dbReference type="InterPro" id="IPR014044">
    <property type="entry name" value="CAP_dom"/>
</dbReference>
<keyword evidence="5" id="KW-1185">Reference proteome</keyword>
<dbReference type="AlphaFoldDB" id="A0AAD8T8U9"/>
<comment type="caution">
    <text evidence="4">The sequence shown here is derived from an EMBL/GenBank/DDBJ whole genome shotgun (WGS) entry which is preliminary data.</text>
</comment>
<comment type="function">
    <text evidence="1">Probably involved in the defense reaction of plants against pathogens.</text>
</comment>
<evidence type="ECO:0000313" key="5">
    <source>
        <dbReference type="Proteomes" id="UP001231189"/>
    </source>
</evidence>
<dbReference type="PROSITE" id="PS01009">
    <property type="entry name" value="CRISP_1"/>
    <property type="match status" value="1"/>
</dbReference>
<reference evidence="4" key="1">
    <citation type="submission" date="2023-07" db="EMBL/GenBank/DDBJ databases">
        <title>A chromosome-level genome assembly of Lolium multiflorum.</title>
        <authorList>
            <person name="Chen Y."/>
            <person name="Copetti D."/>
            <person name="Kolliker R."/>
            <person name="Studer B."/>
        </authorList>
    </citation>
    <scope>NUCLEOTIDE SEQUENCE</scope>
    <source>
        <strain evidence="4">02402/16</strain>
        <tissue evidence="4">Leaf</tissue>
    </source>
</reference>
<dbReference type="SUPFAM" id="SSF55797">
    <property type="entry name" value="PR-1-like"/>
    <property type="match status" value="1"/>
</dbReference>
<feature type="domain" description="SCP" evidence="3">
    <location>
        <begin position="65"/>
        <end position="200"/>
    </location>
</feature>
<evidence type="ECO:0000256" key="1">
    <source>
        <dbReference type="ARBA" id="ARBA00003143"/>
    </source>
</evidence>
<dbReference type="InterPro" id="IPR001283">
    <property type="entry name" value="CRISP-related"/>
</dbReference>
<dbReference type="PANTHER" id="PTHR10334">
    <property type="entry name" value="CYSTEINE-RICH SECRETORY PROTEIN-RELATED"/>
    <property type="match status" value="1"/>
</dbReference>
<dbReference type="InterPro" id="IPR035940">
    <property type="entry name" value="CAP_sf"/>
</dbReference>
<gene>
    <name evidence="4" type="ORF">QYE76_038858</name>
</gene>
<evidence type="ECO:0000259" key="3">
    <source>
        <dbReference type="SMART" id="SM00198"/>
    </source>
</evidence>
<dbReference type="GO" id="GO:0005576">
    <property type="term" value="C:extracellular region"/>
    <property type="evidence" value="ECO:0007669"/>
    <property type="project" value="InterPro"/>
</dbReference>
<dbReference type="EMBL" id="JAUUTY010000002">
    <property type="protein sequence ID" value="KAK1678010.1"/>
    <property type="molecule type" value="Genomic_DNA"/>
</dbReference>
<name>A0AAD8T8U9_LOLMU</name>
<dbReference type="InterPro" id="IPR002413">
    <property type="entry name" value="V5_allergen-like"/>
</dbReference>
<dbReference type="CDD" id="cd05381">
    <property type="entry name" value="CAP_PR-1"/>
    <property type="match status" value="1"/>
</dbReference>
<dbReference type="Proteomes" id="UP001231189">
    <property type="component" value="Unassembled WGS sequence"/>
</dbReference>
<dbReference type="InterPro" id="IPR018244">
    <property type="entry name" value="Allrgn_V5/Tpx1_CS"/>
</dbReference>